<name>A0ABU7RHS3_9BACT</name>
<dbReference type="Gene3D" id="3.40.50.800">
    <property type="entry name" value="Anticodon-binding domain"/>
    <property type="match status" value="1"/>
</dbReference>
<dbReference type="InterPro" id="IPR033728">
    <property type="entry name" value="ThrRS_core"/>
</dbReference>
<dbReference type="InterPro" id="IPR012675">
    <property type="entry name" value="Beta-grasp_dom_sf"/>
</dbReference>
<dbReference type="Gene3D" id="3.30.980.10">
    <property type="entry name" value="Threonyl-trna Synthetase, Chain A, domain 2"/>
    <property type="match status" value="1"/>
</dbReference>
<evidence type="ECO:0000256" key="5">
    <source>
        <dbReference type="ARBA" id="ARBA00022723"/>
    </source>
</evidence>
<comment type="subcellular location">
    <subcellularLocation>
        <location evidence="13">Cytoplasm</location>
    </subcellularLocation>
</comment>
<evidence type="ECO:0000313" key="17">
    <source>
        <dbReference type="Proteomes" id="UP001357452"/>
    </source>
</evidence>
<keyword evidence="17" id="KW-1185">Reference proteome</keyword>
<evidence type="ECO:0000256" key="6">
    <source>
        <dbReference type="ARBA" id="ARBA00022741"/>
    </source>
</evidence>
<dbReference type="Proteomes" id="UP001357452">
    <property type="component" value="Unassembled WGS sequence"/>
</dbReference>
<keyword evidence="4 13" id="KW-0436">Ligase</keyword>
<evidence type="ECO:0000256" key="11">
    <source>
        <dbReference type="ARBA" id="ARBA00023146"/>
    </source>
</evidence>
<dbReference type="InterPro" id="IPR047246">
    <property type="entry name" value="ThrRS_anticodon"/>
</dbReference>
<feature type="binding site" evidence="13">
    <location>
        <position position="336"/>
    </location>
    <ligand>
        <name>Zn(2+)</name>
        <dbReference type="ChEBI" id="CHEBI:29105"/>
        <note>catalytic</note>
    </ligand>
</feature>
<dbReference type="EC" id="6.1.1.3" evidence="13"/>
<dbReference type="Pfam" id="PF00587">
    <property type="entry name" value="tRNA-synt_2b"/>
    <property type="match status" value="1"/>
</dbReference>
<dbReference type="GO" id="GO:0004829">
    <property type="term" value="F:threonine-tRNA ligase activity"/>
    <property type="evidence" value="ECO:0007669"/>
    <property type="project" value="UniProtKB-EC"/>
</dbReference>
<dbReference type="CDD" id="cd00771">
    <property type="entry name" value="ThrRS_core"/>
    <property type="match status" value="1"/>
</dbReference>
<keyword evidence="2 13" id="KW-0963">Cytoplasm</keyword>
<evidence type="ECO:0000256" key="9">
    <source>
        <dbReference type="ARBA" id="ARBA00022884"/>
    </source>
</evidence>
<dbReference type="Gene3D" id="3.30.930.10">
    <property type="entry name" value="Bira Bifunctional Protein, Domain 2"/>
    <property type="match status" value="1"/>
</dbReference>
<dbReference type="Pfam" id="PF02824">
    <property type="entry name" value="TGS"/>
    <property type="match status" value="1"/>
</dbReference>
<keyword evidence="6 13" id="KW-0547">Nucleotide-binding</keyword>
<dbReference type="HAMAP" id="MF_00184">
    <property type="entry name" value="Thr_tRNA_synth"/>
    <property type="match status" value="1"/>
</dbReference>
<comment type="cofactor">
    <cofactor evidence="13">
        <name>Zn(2+)</name>
        <dbReference type="ChEBI" id="CHEBI:29105"/>
    </cofactor>
    <text evidence="13">Binds 1 zinc ion per subunit.</text>
</comment>
<dbReference type="PROSITE" id="PS50862">
    <property type="entry name" value="AA_TRNA_LIGASE_II"/>
    <property type="match status" value="1"/>
</dbReference>
<keyword evidence="11 13" id="KW-0030">Aminoacyl-tRNA synthetase</keyword>
<dbReference type="SMART" id="SM00863">
    <property type="entry name" value="tRNA_SAD"/>
    <property type="match status" value="1"/>
</dbReference>
<keyword evidence="3 13" id="KW-0820">tRNA-binding</keyword>
<dbReference type="PANTHER" id="PTHR11451:SF44">
    <property type="entry name" value="THREONINE--TRNA LIGASE, CHLOROPLASTIC_MITOCHONDRIAL 2"/>
    <property type="match status" value="1"/>
</dbReference>
<dbReference type="InterPro" id="IPR006195">
    <property type="entry name" value="aa-tRNA-synth_II"/>
</dbReference>
<dbReference type="InterPro" id="IPR045864">
    <property type="entry name" value="aa-tRNA-synth_II/BPL/LPL"/>
</dbReference>
<keyword evidence="7 13" id="KW-0862">Zinc</keyword>
<dbReference type="SUPFAM" id="SSF81271">
    <property type="entry name" value="TGS-like"/>
    <property type="match status" value="1"/>
</dbReference>
<sequence>MITITFPDGAKKEFEAGITALDIAKSISEGLARKVLAAKVNGEVWDATRPINNDAELLLLTWDDTDGKKTFWHSSAHLMAEAVEAMFPGVKFWVGPALDSGGFYYDMDLGDRKLSEEDLAALEKKMNELAKTNSPYVRKEVPKADALKYFTEKGDEYKLDLIGNLNDGEITFYTQGNFTDLCRGPHIPHTGFIKAIKLTNVSGAYWKGDEKNKMLTRVYGITFPNQKELDEYLAMLEEAKKRDHRKLGKELGIFTMDEMVGQGLPLWLPNGTIIIEELEKLAKETEEAAGYKRVVTPHIAKESMYLTSGHLPYYADSMYPPMELDGERYYLKAMNCPHHHRIFASEPKSYRDLPYRIAEYGTCYRYEQSGELFGLMRVRCLHMNDAHIYCTKEQFADEFRAVNDMYLKYFKIFGIEKYVMRLSLHDPEKLGQKYINEPELWKETEELVRNVLIESNIPYVEVKGEGAFYGPKIDVQIWSAIGREFTLATNQVDFAQGRRFNLTFTNQNNEPEVPLIIHRAPLGTHERFIGFLLEHYAGKFPVWLAPVQVKVLPISDKFLPYAQEVQGKLRAAGVRAEVDDRNEKIGKKIRDTELYKVPYMLIVGEKEMSENKVSVRRQGKGDAGAKSVEAFMNEILIEIKEKRNN</sequence>
<evidence type="ECO:0000256" key="3">
    <source>
        <dbReference type="ARBA" id="ARBA00022555"/>
    </source>
</evidence>
<gene>
    <name evidence="13 16" type="primary">thrS</name>
    <name evidence="16" type="ORF">V2H41_09720</name>
</gene>
<comment type="catalytic activity">
    <reaction evidence="12 13">
        <text>tRNA(Thr) + L-threonine + ATP = L-threonyl-tRNA(Thr) + AMP + diphosphate + H(+)</text>
        <dbReference type="Rhea" id="RHEA:24624"/>
        <dbReference type="Rhea" id="RHEA-COMP:9670"/>
        <dbReference type="Rhea" id="RHEA-COMP:9704"/>
        <dbReference type="ChEBI" id="CHEBI:15378"/>
        <dbReference type="ChEBI" id="CHEBI:30616"/>
        <dbReference type="ChEBI" id="CHEBI:33019"/>
        <dbReference type="ChEBI" id="CHEBI:57926"/>
        <dbReference type="ChEBI" id="CHEBI:78442"/>
        <dbReference type="ChEBI" id="CHEBI:78534"/>
        <dbReference type="ChEBI" id="CHEBI:456215"/>
        <dbReference type="EC" id="6.1.1.3"/>
    </reaction>
</comment>
<keyword evidence="5 13" id="KW-0479">Metal-binding</keyword>
<dbReference type="NCBIfam" id="TIGR00418">
    <property type="entry name" value="thrS"/>
    <property type="match status" value="1"/>
</dbReference>
<organism evidence="16 17">
    <name type="scientific">Niabella digestorum</name>
    <dbReference type="NCBI Taxonomy" id="3117701"/>
    <lineage>
        <taxon>Bacteria</taxon>
        <taxon>Pseudomonadati</taxon>
        <taxon>Bacteroidota</taxon>
        <taxon>Chitinophagia</taxon>
        <taxon>Chitinophagales</taxon>
        <taxon>Chitinophagaceae</taxon>
        <taxon>Niabella</taxon>
    </lineage>
</organism>
<dbReference type="Gene3D" id="3.30.54.20">
    <property type="match status" value="1"/>
</dbReference>
<dbReference type="InterPro" id="IPR004154">
    <property type="entry name" value="Anticodon-bd"/>
</dbReference>
<comment type="caution">
    <text evidence="13">Lacks conserved residue(s) required for the propagation of feature annotation.</text>
</comment>
<feature type="binding site" evidence="13">
    <location>
        <position position="518"/>
    </location>
    <ligand>
        <name>Zn(2+)</name>
        <dbReference type="ChEBI" id="CHEBI:29105"/>
        <note>catalytic</note>
    </ligand>
</feature>
<dbReference type="PROSITE" id="PS51880">
    <property type="entry name" value="TGS"/>
    <property type="match status" value="1"/>
</dbReference>
<comment type="caution">
    <text evidence="16">The sequence shown here is derived from an EMBL/GenBank/DDBJ whole genome shotgun (WGS) entry which is preliminary data.</text>
</comment>
<evidence type="ECO:0000259" key="15">
    <source>
        <dbReference type="PROSITE" id="PS51880"/>
    </source>
</evidence>
<keyword evidence="8 13" id="KW-0067">ATP-binding</keyword>
<dbReference type="InterPro" id="IPR002320">
    <property type="entry name" value="Thr-tRNA-ligase_IIa"/>
</dbReference>
<reference evidence="16 17" key="1">
    <citation type="submission" date="2024-01" db="EMBL/GenBank/DDBJ databases">
        <title>Niabella digestum sp. nov., isolated from waste digestion system.</title>
        <authorList>
            <person name="Zhang L."/>
        </authorList>
    </citation>
    <scope>NUCLEOTIDE SEQUENCE [LARGE SCALE GENOMIC DNA]</scope>
    <source>
        <strain evidence="16 17">A18</strain>
    </source>
</reference>
<feature type="domain" description="Aminoacyl-transfer RNA synthetases class-II family profile" evidence="14">
    <location>
        <begin position="243"/>
        <end position="541"/>
    </location>
</feature>
<dbReference type="Pfam" id="PF07973">
    <property type="entry name" value="tRNA_SAD"/>
    <property type="match status" value="1"/>
</dbReference>
<evidence type="ECO:0000256" key="8">
    <source>
        <dbReference type="ARBA" id="ARBA00022840"/>
    </source>
</evidence>
<dbReference type="InterPro" id="IPR002314">
    <property type="entry name" value="aa-tRNA-synt_IIb"/>
</dbReference>
<dbReference type="SUPFAM" id="SSF55681">
    <property type="entry name" value="Class II aaRS and biotin synthetases"/>
    <property type="match status" value="1"/>
</dbReference>
<protein>
    <recommendedName>
        <fullName evidence="13">Threonine--tRNA ligase</fullName>
        <ecNumber evidence="13">6.1.1.3</ecNumber>
    </recommendedName>
    <alternativeName>
        <fullName evidence="13">Threonyl-tRNA synthetase</fullName>
        <shortName evidence="13">ThrRS</shortName>
    </alternativeName>
</protein>
<feature type="domain" description="TGS" evidence="15">
    <location>
        <begin position="1"/>
        <end position="61"/>
    </location>
</feature>
<dbReference type="Gene3D" id="3.10.20.30">
    <property type="match status" value="1"/>
</dbReference>
<dbReference type="PRINTS" id="PR01047">
    <property type="entry name" value="TRNASYNTHTHR"/>
</dbReference>
<evidence type="ECO:0000256" key="13">
    <source>
        <dbReference type="HAMAP-Rule" id="MF_00184"/>
    </source>
</evidence>
<feature type="binding site" evidence="13">
    <location>
        <position position="387"/>
    </location>
    <ligand>
        <name>Zn(2+)</name>
        <dbReference type="ChEBI" id="CHEBI:29105"/>
        <note>catalytic</note>
    </ligand>
</feature>
<dbReference type="InterPro" id="IPR036621">
    <property type="entry name" value="Anticodon-bd_dom_sf"/>
</dbReference>
<proteinExistence type="inferred from homology"/>
<dbReference type="PANTHER" id="PTHR11451">
    <property type="entry name" value="THREONINE-TRNA LIGASE"/>
    <property type="match status" value="1"/>
</dbReference>
<evidence type="ECO:0000256" key="10">
    <source>
        <dbReference type="ARBA" id="ARBA00022917"/>
    </source>
</evidence>
<dbReference type="SUPFAM" id="SSF55186">
    <property type="entry name" value="ThrRS/AlaRS common domain"/>
    <property type="match status" value="1"/>
</dbReference>
<dbReference type="InterPro" id="IPR012947">
    <property type="entry name" value="tRNA_SAD"/>
</dbReference>
<evidence type="ECO:0000256" key="2">
    <source>
        <dbReference type="ARBA" id="ARBA00022490"/>
    </source>
</evidence>
<dbReference type="InterPro" id="IPR004095">
    <property type="entry name" value="TGS"/>
</dbReference>
<evidence type="ECO:0000313" key="16">
    <source>
        <dbReference type="EMBL" id="MEE6187552.1"/>
    </source>
</evidence>
<dbReference type="RefSeq" id="WP_330974961.1">
    <property type="nucleotide sequence ID" value="NZ_JAZGLY010000005.1"/>
</dbReference>
<dbReference type="CDD" id="cd00860">
    <property type="entry name" value="ThrRS_anticodon"/>
    <property type="match status" value="1"/>
</dbReference>
<dbReference type="InterPro" id="IPR012676">
    <property type="entry name" value="TGS-like"/>
</dbReference>
<dbReference type="SUPFAM" id="SSF52954">
    <property type="entry name" value="Class II aaRS ABD-related"/>
    <property type="match status" value="1"/>
</dbReference>
<dbReference type="CDD" id="cd01667">
    <property type="entry name" value="TGS_ThrRS"/>
    <property type="match status" value="1"/>
</dbReference>
<evidence type="ECO:0000256" key="12">
    <source>
        <dbReference type="ARBA" id="ARBA00049515"/>
    </source>
</evidence>
<comment type="similarity">
    <text evidence="1 13">Belongs to the class-II aminoacyl-tRNA synthetase family.</text>
</comment>
<comment type="subunit">
    <text evidence="13">Homodimer.</text>
</comment>
<evidence type="ECO:0000256" key="4">
    <source>
        <dbReference type="ARBA" id="ARBA00022598"/>
    </source>
</evidence>
<dbReference type="Pfam" id="PF03129">
    <property type="entry name" value="HGTP_anticodon"/>
    <property type="match status" value="1"/>
</dbReference>
<dbReference type="EMBL" id="JAZGLY010000005">
    <property type="protein sequence ID" value="MEE6187552.1"/>
    <property type="molecule type" value="Genomic_DNA"/>
</dbReference>
<evidence type="ECO:0000256" key="1">
    <source>
        <dbReference type="ARBA" id="ARBA00008226"/>
    </source>
</evidence>
<evidence type="ECO:0000256" key="7">
    <source>
        <dbReference type="ARBA" id="ARBA00022833"/>
    </source>
</evidence>
<keyword evidence="9 13" id="KW-0694">RNA-binding</keyword>
<evidence type="ECO:0000259" key="14">
    <source>
        <dbReference type="PROSITE" id="PS50862"/>
    </source>
</evidence>
<accession>A0ABU7RHS3</accession>
<keyword evidence="10 13" id="KW-0648">Protein biosynthesis</keyword>
<dbReference type="InterPro" id="IPR018163">
    <property type="entry name" value="Thr/Ala-tRNA-synth_IIc_edit"/>
</dbReference>